<evidence type="ECO:0000256" key="1">
    <source>
        <dbReference type="ARBA" id="ARBA00022737"/>
    </source>
</evidence>
<comment type="caution">
    <text evidence="4">The sequence shown here is derived from an EMBL/GenBank/DDBJ whole genome shotgun (WGS) entry which is preliminary data.</text>
</comment>
<dbReference type="Pfam" id="PF12796">
    <property type="entry name" value="Ank_2"/>
    <property type="match status" value="1"/>
</dbReference>
<evidence type="ECO:0000256" key="3">
    <source>
        <dbReference type="PROSITE-ProRule" id="PRU00023"/>
    </source>
</evidence>
<dbReference type="Gene3D" id="1.25.40.20">
    <property type="entry name" value="Ankyrin repeat-containing domain"/>
    <property type="match status" value="2"/>
</dbReference>
<dbReference type="AlphaFoldDB" id="A0A812RVK9"/>
<evidence type="ECO:0000256" key="2">
    <source>
        <dbReference type="ARBA" id="ARBA00023043"/>
    </source>
</evidence>
<dbReference type="EMBL" id="CAJNDS010002377">
    <property type="protein sequence ID" value="CAE7455220.1"/>
    <property type="molecule type" value="Genomic_DNA"/>
</dbReference>
<dbReference type="SMART" id="SM00248">
    <property type="entry name" value="ANK"/>
    <property type="match status" value="5"/>
</dbReference>
<evidence type="ECO:0000313" key="4">
    <source>
        <dbReference type="EMBL" id="CAE7455220.1"/>
    </source>
</evidence>
<dbReference type="InterPro" id="IPR051637">
    <property type="entry name" value="Ank_repeat_dom-contain_49"/>
</dbReference>
<reference evidence="4" key="1">
    <citation type="submission" date="2021-02" db="EMBL/GenBank/DDBJ databases">
        <authorList>
            <person name="Dougan E. K."/>
            <person name="Rhodes N."/>
            <person name="Thang M."/>
            <person name="Chan C."/>
        </authorList>
    </citation>
    <scope>NUCLEOTIDE SEQUENCE</scope>
</reference>
<keyword evidence="5" id="KW-1185">Reference proteome</keyword>
<sequence>MVPCFCAAAPRMPSELESYAETLRMSAQDDAITTPSFPMYVVPADVLMAMTELKAHEELMAEGCLAQFDGSQGNAMFVSHQWSSIDHPDPHLEQFKALQDAIRNAMSGTTTIWGNISSEMYDQTFMGQPHHLSAAELSSKPLFLWYDFFSCPQSRHNVAHRRLAITSIPWYVDKCEFFVILCPLLQHADTRELLNRNSWESRAWCRLERATRALSAKADMHLPIEIHSAAHQEMAAYFSWFRYPVGEGHFTVESDRQEIAVLLRGLIQKKLQFYLSHGHQHSYRIMSNLQRVLLRGLPIAPHDALVPGFVSDLLDPASFAAAHFMYQNGFQSLRERDEAGWTPVCYAALDGNPMLILTLLEQRADVNDKITKGEPMCHFAPDTPILHISASLTNNGAIKVLLANRADVDAKDGYGATALLWAALSNNVEGIKSLVAASCDPTERNMIGYTPFIMASAAGSLQAMGELLKGTPREDMDLALHAAMRHGEGGTARVVSTLIEAGADVDHQQSTPFFSSLGILFSGLSMRHRWKQSTLSTYAYHHDKATPLMCSVITSSFEATAMLLAAGARTDLRNSRGCTAADIAVETSAPDYILSALHEDGDARAALVMGFSDLAANCFVSQAF</sequence>
<dbReference type="PROSITE" id="PS50088">
    <property type="entry name" value="ANK_REPEAT"/>
    <property type="match status" value="1"/>
</dbReference>
<proteinExistence type="predicted"/>
<keyword evidence="1" id="KW-0677">Repeat</keyword>
<dbReference type="OrthoDB" id="414013at2759"/>
<organism evidence="4 5">
    <name type="scientific">Symbiodinium natans</name>
    <dbReference type="NCBI Taxonomy" id="878477"/>
    <lineage>
        <taxon>Eukaryota</taxon>
        <taxon>Sar</taxon>
        <taxon>Alveolata</taxon>
        <taxon>Dinophyceae</taxon>
        <taxon>Suessiales</taxon>
        <taxon>Symbiodiniaceae</taxon>
        <taxon>Symbiodinium</taxon>
    </lineage>
</organism>
<gene>
    <name evidence="4" type="ORF">SNAT2548_LOCUS25047</name>
</gene>
<protein>
    <submittedName>
        <fullName evidence="4">Uncharacterized protein</fullName>
    </submittedName>
</protein>
<dbReference type="InterPro" id="IPR002110">
    <property type="entry name" value="Ankyrin_rpt"/>
</dbReference>
<dbReference type="InterPro" id="IPR036770">
    <property type="entry name" value="Ankyrin_rpt-contain_sf"/>
</dbReference>
<dbReference type="PANTHER" id="PTHR24180:SF45">
    <property type="entry name" value="POLY [ADP-RIBOSE] POLYMERASE TANKYRASE"/>
    <property type="match status" value="1"/>
</dbReference>
<evidence type="ECO:0000313" key="5">
    <source>
        <dbReference type="Proteomes" id="UP000604046"/>
    </source>
</evidence>
<accession>A0A812RVK9</accession>
<name>A0A812RVK9_9DINO</name>
<dbReference type="SUPFAM" id="SSF48403">
    <property type="entry name" value="Ankyrin repeat"/>
    <property type="match status" value="1"/>
</dbReference>
<dbReference type="PANTHER" id="PTHR24180">
    <property type="entry name" value="CYCLIN-DEPENDENT KINASE INHIBITOR 2C-RELATED"/>
    <property type="match status" value="1"/>
</dbReference>
<keyword evidence="2 3" id="KW-0040">ANK repeat</keyword>
<feature type="repeat" description="ANK" evidence="3">
    <location>
        <begin position="475"/>
        <end position="510"/>
    </location>
</feature>
<dbReference type="Proteomes" id="UP000604046">
    <property type="component" value="Unassembled WGS sequence"/>
</dbReference>